<reference evidence="1 2" key="1">
    <citation type="journal article" date="2020" name="Cell">
        <title>Large-Scale Comparative Analyses of Tick Genomes Elucidate Their Genetic Diversity and Vector Capacities.</title>
        <authorList>
            <consortium name="Tick Genome and Microbiome Consortium (TIGMIC)"/>
            <person name="Jia N."/>
            <person name="Wang J."/>
            <person name="Shi W."/>
            <person name="Du L."/>
            <person name="Sun Y."/>
            <person name="Zhan W."/>
            <person name="Jiang J.F."/>
            <person name="Wang Q."/>
            <person name="Zhang B."/>
            <person name="Ji P."/>
            <person name="Bell-Sakyi L."/>
            <person name="Cui X.M."/>
            <person name="Yuan T.T."/>
            <person name="Jiang B.G."/>
            <person name="Yang W.F."/>
            <person name="Lam T.T."/>
            <person name="Chang Q.C."/>
            <person name="Ding S.J."/>
            <person name="Wang X.J."/>
            <person name="Zhu J.G."/>
            <person name="Ruan X.D."/>
            <person name="Zhao L."/>
            <person name="Wei J.T."/>
            <person name="Ye R.Z."/>
            <person name="Que T.C."/>
            <person name="Du C.H."/>
            <person name="Zhou Y.H."/>
            <person name="Cheng J.X."/>
            <person name="Dai P.F."/>
            <person name="Guo W.B."/>
            <person name="Han X.H."/>
            <person name="Huang E.J."/>
            <person name="Li L.F."/>
            <person name="Wei W."/>
            <person name="Gao Y.C."/>
            <person name="Liu J.Z."/>
            <person name="Shao H.Z."/>
            <person name="Wang X."/>
            <person name="Wang C.C."/>
            <person name="Yang T.C."/>
            <person name="Huo Q.B."/>
            <person name="Li W."/>
            <person name="Chen H.Y."/>
            <person name="Chen S.E."/>
            <person name="Zhou L.G."/>
            <person name="Ni X.B."/>
            <person name="Tian J.H."/>
            <person name="Sheng Y."/>
            <person name="Liu T."/>
            <person name="Pan Y.S."/>
            <person name="Xia L.Y."/>
            <person name="Li J."/>
            <person name="Zhao F."/>
            <person name="Cao W.C."/>
        </authorList>
    </citation>
    <scope>NUCLEOTIDE SEQUENCE [LARGE SCALE GENOMIC DNA]</scope>
    <source>
        <strain evidence="1">Iper-2018</strain>
    </source>
</reference>
<evidence type="ECO:0000313" key="1">
    <source>
        <dbReference type="EMBL" id="KAG0427286.1"/>
    </source>
</evidence>
<accession>A0AC60Q1J9</accession>
<dbReference type="Proteomes" id="UP000805193">
    <property type="component" value="Unassembled WGS sequence"/>
</dbReference>
<name>A0AC60Q1J9_IXOPE</name>
<organism evidence="1 2">
    <name type="scientific">Ixodes persulcatus</name>
    <name type="common">Taiga tick</name>
    <dbReference type="NCBI Taxonomy" id="34615"/>
    <lineage>
        <taxon>Eukaryota</taxon>
        <taxon>Metazoa</taxon>
        <taxon>Ecdysozoa</taxon>
        <taxon>Arthropoda</taxon>
        <taxon>Chelicerata</taxon>
        <taxon>Arachnida</taxon>
        <taxon>Acari</taxon>
        <taxon>Parasitiformes</taxon>
        <taxon>Ixodida</taxon>
        <taxon>Ixodoidea</taxon>
        <taxon>Ixodidae</taxon>
        <taxon>Ixodinae</taxon>
        <taxon>Ixodes</taxon>
    </lineage>
</organism>
<sequence length="299" mass="32057">MNQEASGASPSQAGSPEVAHSLGEEFSLRELLGMIREKDRLLTDLLGRLALPAQSGAADVSGVATFQVIPDLSQGSDSPAPSLATVGQSKGRQRKRQERSFSPGFPLSSATDGIRRPLSESSASARNMSAKVRLLLSLLALLVGNAVAAPPVLSPQGTGPKGTGGCGGVCKEQFPVPVCGSDGRIYHSECVMKQMTCRLVYYMAQCRGQHPLCPDKCLDIYDPVCGRDGKFYPNLCIMQRRNCGKRIGTQDLAVCIAKVRESRRLDACPKTCPEIYEPVCGSNAEVYLNECVFRQENCG</sequence>
<gene>
    <name evidence="1" type="ORF">HPB47_025651</name>
</gene>
<evidence type="ECO:0000313" key="2">
    <source>
        <dbReference type="Proteomes" id="UP000805193"/>
    </source>
</evidence>
<proteinExistence type="predicted"/>
<dbReference type="EMBL" id="JABSTQ010009643">
    <property type="protein sequence ID" value="KAG0427286.1"/>
    <property type="molecule type" value="Genomic_DNA"/>
</dbReference>
<keyword evidence="2" id="KW-1185">Reference proteome</keyword>
<protein>
    <submittedName>
        <fullName evidence="1">Uncharacterized protein</fullName>
    </submittedName>
</protein>
<comment type="caution">
    <text evidence="1">The sequence shown here is derived from an EMBL/GenBank/DDBJ whole genome shotgun (WGS) entry which is preliminary data.</text>
</comment>